<dbReference type="PROSITE" id="PS50943">
    <property type="entry name" value="HTH_CROC1"/>
    <property type="match status" value="1"/>
</dbReference>
<evidence type="ECO:0000313" key="6">
    <source>
        <dbReference type="Proteomes" id="UP000268696"/>
    </source>
</evidence>
<keyword evidence="2" id="KW-0238">DNA-binding</keyword>
<evidence type="ECO:0000259" key="4">
    <source>
        <dbReference type="PROSITE" id="PS50943"/>
    </source>
</evidence>
<dbReference type="AlphaFoldDB" id="A0A3G7U477"/>
<dbReference type="InterPro" id="IPR036286">
    <property type="entry name" value="LexA/Signal_pep-like_sf"/>
</dbReference>
<organism evidence="5 6">
    <name type="scientific">Pseudomonas synxantha</name>
    <dbReference type="NCBI Taxonomy" id="47883"/>
    <lineage>
        <taxon>Bacteria</taxon>
        <taxon>Pseudomonadati</taxon>
        <taxon>Pseudomonadota</taxon>
        <taxon>Gammaproteobacteria</taxon>
        <taxon>Pseudomonadales</taxon>
        <taxon>Pseudomonadaceae</taxon>
        <taxon>Pseudomonas</taxon>
    </lineage>
</organism>
<dbReference type="PANTHER" id="PTHR40661:SF3">
    <property type="entry name" value="FELS-1 PROPHAGE TRANSCRIPTIONAL REGULATOR"/>
    <property type="match status" value="1"/>
</dbReference>
<protein>
    <submittedName>
        <fullName evidence="5">Phage cI repressor</fullName>
    </submittedName>
</protein>
<dbReference type="Gene3D" id="1.10.260.40">
    <property type="entry name" value="lambda repressor-like DNA-binding domains"/>
    <property type="match status" value="1"/>
</dbReference>
<dbReference type="SMART" id="SM00530">
    <property type="entry name" value="HTH_XRE"/>
    <property type="match status" value="1"/>
</dbReference>
<sequence>MEIGQIIRTARKAKKLSLEQLANQVDSDTGNLSRLERGQQGTTPEKLKRIMDVLGIKLAQAGQGMDSPQDSGMSNVQMALQPSRGPKEYPLISWVIAGEWAESCDNFHPGDAETWIASVENAGANGFWLDVRGDSMTCAGNPNFPEGSRILVQPEADLISGKYYVVKLENGESTFKQYIEDAGNKYLRPLNPSYRTIQIEGPFKVIGRVIDTKMTGL</sequence>
<evidence type="ECO:0000313" key="5">
    <source>
        <dbReference type="EMBL" id="AZE53452.1"/>
    </source>
</evidence>
<dbReference type="SUPFAM" id="SSF47413">
    <property type="entry name" value="lambda repressor-like DNA-binding domains"/>
    <property type="match status" value="1"/>
</dbReference>
<dbReference type="RefSeq" id="WP_124376561.1">
    <property type="nucleotide sequence ID" value="NZ_CP027754.1"/>
</dbReference>
<evidence type="ECO:0000256" key="3">
    <source>
        <dbReference type="ARBA" id="ARBA00023163"/>
    </source>
</evidence>
<dbReference type="GO" id="GO:0003677">
    <property type="term" value="F:DNA binding"/>
    <property type="evidence" value="ECO:0007669"/>
    <property type="project" value="UniProtKB-KW"/>
</dbReference>
<reference evidence="5 6" key="1">
    <citation type="submission" date="2018-03" db="EMBL/GenBank/DDBJ databases">
        <title>Diversity of phytobeneficial traits revealed by whole-genome analysis of worldwide-isolated phenazine-producing Pseudomonas spp.</title>
        <authorList>
            <person name="Biessy A."/>
            <person name="Novinscak A."/>
            <person name="Blom J."/>
            <person name="Leger G."/>
            <person name="Thomashow L.S."/>
            <person name="Cazorla F.M."/>
            <person name="Josic D."/>
            <person name="Filion M."/>
        </authorList>
    </citation>
    <scope>NUCLEOTIDE SEQUENCE [LARGE SCALE GENOMIC DNA]</scope>
    <source>
        <strain evidence="5 6">30B</strain>
    </source>
</reference>
<proteinExistence type="predicted"/>
<dbReference type="PANTHER" id="PTHR40661">
    <property type="match status" value="1"/>
</dbReference>
<dbReference type="InterPro" id="IPR010982">
    <property type="entry name" value="Lambda_DNA-bd_dom_sf"/>
</dbReference>
<evidence type="ECO:0000256" key="2">
    <source>
        <dbReference type="ARBA" id="ARBA00023125"/>
    </source>
</evidence>
<dbReference type="CDD" id="cd06529">
    <property type="entry name" value="S24_LexA-like"/>
    <property type="match status" value="1"/>
</dbReference>
<dbReference type="InterPro" id="IPR039418">
    <property type="entry name" value="LexA-like"/>
</dbReference>
<dbReference type="InterPro" id="IPR001387">
    <property type="entry name" value="Cro/C1-type_HTH"/>
</dbReference>
<dbReference type="SUPFAM" id="SSF51306">
    <property type="entry name" value="LexA/Signal peptidase"/>
    <property type="match status" value="1"/>
</dbReference>
<evidence type="ECO:0000256" key="1">
    <source>
        <dbReference type="ARBA" id="ARBA00023015"/>
    </source>
</evidence>
<keyword evidence="3" id="KW-0804">Transcription</keyword>
<dbReference type="Proteomes" id="UP000268696">
    <property type="component" value="Chromosome"/>
</dbReference>
<feature type="domain" description="HTH cro/C1-type" evidence="4">
    <location>
        <begin position="7"/>
        <end position="61"/>
    </location>
</feature>
<dbReference type="Gene3D" id="2.10.109.10">
    <property type="entry name" value="Umud Fragment, subunit A"/>
    <property type="match status" value="1"/>
</dbReference>
<dbReference type="EMBL" id="CP027754">
    <property type="protein sequence ID" value="AZE53452.1"/>
    <property type="molecule type" value="Genomic_DNA"/>
</dbReference>
<gene>
    <name evidence="5" type="ORF">C4K03_1281</name>
</gene>
<dbReference type="Pfam" id="PF01381">
    <property type="entry name" value="HTH_3"/>
    <property type="match status" value="1"/>
</dbReference>
<dbReference type="InterPro" id="IPR015927">
    <property type="entry name" value="Peptidase_S24_S26A/B/C"/>
</dbReference>
<dbReference type="CDD" id="cd00093">
    <property type="entry name" value="HTH_XRE"/>
    <property type="match status" value="1"/>
</dbReference>
<name>A0A3G7U477_9PSED</name>
<keyword evidence="1" id="KW-0805">Transcription regulation</keyword>
<accession>A0A3G7U477</accession>
<dbReference type="Pfam" id="PF00717">
    <property type="entry name" value="Peptidase_S24"/>
    <property type="match status" value="1"/>
</dbReference>